<proteinExistence type="predicted"/>
<keyword evidence="2" id="KW-1185">Reference proteome</keyword>
<dbReference type="AlphaFoldDB" id="A0A8J3NYU6"/>
<evidence type="ECO:0000313" key="2">
    <source>
        <dbReference type="Proteomes" id="UP000659904"/>
    </source>
</evidence>
<dbReference type="EMBL" id="BONH01000008">
    <property type="protein sequence ID" value="GIF97513.1"/>
    <property type="molecule type" value="Genomic_DNA"/>
</dbReference>
<protein>
    <submittedName>
        <fullName evidence="1">Uncharacterized protein</fullName>
    </submittedName>
</protein>
<sequence length="75" mass="8153">MLACTRALVVAEMARLPLSTYDTVLVDTPACRATSAMVTTPSRWDDRRGLLLIGGTSPLLPFTPAPLRPRREPTS</sequence>
<name>A0A8J3NYU6_9ACTN</name>
<organism evidence="1 2">
    <name type="scientific">Catellatospora citrea</name>
    <dbReference type="NCBI Taxonomy" id="53366"/>
    <lineage>
        <taxon>Bacteria</taxon>
        <taxon>Bacillati</taxon>
        <taxon>Actinomycetota</taxon>
        <taxon>Actinomycetes</taxon>
        <taxon>Micromonosporales</taxon>
        <taxon>Micromonosporaceae</taxon>
        <taxon>Catellatospora</taxon>
    </lineage>
</organism>
<comment type="caution">
    <text evidence="1">The sequence shown here is derived from an EMBL/GenBank/DDBJ whole genome shotgun (WGS) entry which is preliminary data.</text>
</comment>
<dbReference type="Proteomes" id="UP000659904">
    <property type="component" value="Unassembled WGS sequence"/>
</dbReference>
<accession>A0A8J3NYU6</accession>
<reference evidence="1 2" key="1">
    <citation type="submission" date="2021-01" db="EMBL/GenBank/DDBJ databases">
        <title>Whole genome shotgun sequence of Catellatospora citrea NBRC 14495.</title>
        <authorList>
            <person name="Komaki H."/>
            <person name="Tamura T."/>
        </authorList>
    </citation>
    <scope>NUCLEOTIDE SEQUENCE [LARGE SCALE GENOMIC DNA]</scope>
    <source>
        <strain evidence="1 2">NBRC 14495</strain>
    </source>
</reference>
<evidence type="ECO:0000313" key="1">
    <source>
        <dbReference type="EMBL" id="GIF97513.1"/>
    </source>
</evidence>
<gene>
    <name evidence="1" type="ORF">Cci01nite_26070</name>
</gene>